<dbReference type="AlphaFoldDB" id="A0A166W3I9"/>
<dbReference type="InterPro" id="IPR052635">
    <property type="entry name" value="Sec_Metab_Biosynth_Reg"/>
</dbReference>
<evidence type="ECO:0000256" key="1">
    <source>
        <dbReference type="SAM" id="Coils"/>
    </source>
</evidence>
<reference evidence="2 3" key="1">
    <citation type="submission" date="2015-06" db="EMBL/GenBank/DDBJ databases">
        <title>Survival trade-offs in plant roots during colonization by closely related pathogenic and mutualistic fungi.</title>
        <authorList>
            <person name="Hacquard S."/>
            <person name="Kracher B."/>
            <person name="Hiruma K."/>
            <person name="Weinman A."/>
            <person name="Muench P."/>
            <person name="Garrido Oter R."/>
            <person name="Ver Loren van Themaat E."/>
            <person name="Dallerey J.-F."/>
            <person name="Damm U."/>
            <person name="Henrissat B."/>
            <person name="Lespinet O."/>
            <person name="Thon M."/>
            <person name="Kemen E."/>
            <person name="McHardy A.C."/>
            <person name="Schulze-Lefert P."/>
            <person name="O'Connell R.J."/>
        </authorList>
    </citation>
    <scope>NUCLEOTIDE SEQUENCE [LARGE SCALE GENOMIC DNA]</scope>
    <source>
        <strain evidence="2 3">0861</strain>
    </source>
</reference>
<dbReference type="GO" id="GO:0003700">
    <property type="term" value="F:DNA-binding transcription factor activity"/>
    <property type="evidence" value="ECO:0007669"/>
    <property type="project" value="InterPro"/>
</dbReference>
<dbReference type="SUPFAM" id="SSF57959">
    <property type="entry name" value="Leucine zipper domain"/>
    <property type="match status" value="1"/>
</dbReference>
<dbReference type="EMBL" id="LFIV01000025">
    <property type="protein sequence ID" value="KZL75272.1"/>
    <property type="molecule type" value="Genomic_DNA"/>
</dbReference>
<dbReference type="InterPro" id="IPR046347">
    <property type="entry name" value="bZIP_sf"/>
</dbReference>
<organism evidence="2 3">
    <name type="scientific">Colletotrichum tofieldiae</name>
    <dbReference type="NCBI Taxonomy" id="708197"/>
    <lineage>
        <taxon>Eukaryota</taxon>
        <taxon>Fungi</taxon>
        <taxon>Dikarya</taxon>
        <taxon>Ascomycota</taxon>
        <taxon>Pezizomycotina</taxon>
        <taxon>Sordariomycetes</taxon>
        <taxon>Hypocreomycetidae</taxon>
        <taxon>Glomerellales</taxon>
        <taxon>Glomerellaceae</taxon>
        <taxon>Colletotrichum</taxon>
        <taxon>Colletotrichum spaethianum species complex</taxon>
    </lineage>
</organism>
<keyword evidence="3" id="KW-1185">Reference proteome</keyword>
<gene>
    <name evidence="2" type="ORF">CT0861_03233</name>
</gene>
<comment type="caution">
    <text evidence="2">The sequence shown here is derived from an EMBL/GenBank/DDBJ whole genome shotgun (WGS) entry which is preliminary data.</text>
</comment>
<dbReference type="Proteomes" id="UP000076552">
    <property type="component" value="Unassembled WGS sequence"/>
</dbReference>
<keyword evidence="1" id="KW-0175">Coiled coil</keyword>
<sequence>MAHYEFSQMSMFTILEHQNFSPATVPVLKKHSGHGICSAFSSSANPGEDWTQISDLADRRRVQNRIAQRSYRKKLKRRIEDLERRAGREVMTTMDSLTQPMRLERQSHVAKKSPKTSMAIKSMNQSQQVILTDTDDETLFAQYQNENRERSNFAPLLTYATNSAPETMIFAPSYTTQPYLATAEMDLVLTEHFNDAINLEESLSYEWPPSLHGF</sequence>
<name>A0A166W3I9_9PEZI</name>
<evidence type="ECO:0000313" key="2">
    <source>
        <dbReference type="EMBL" id="KZL75272.1"/>
    </source>
</evidence>
<dbReference type="STRING" id="708197.A0A166W3I9"/>
<evidence type="ECO:0000313" key="3">
    <source>
        <dbReference type="Proteomes" id="UP000076552"/>
    </source>
</evidence>
<feature type="coiled-coil region" evidence="1">
    <location>
        <begin position="65"/>
        <end position="92"/>
    </location>
</feature>
<proteinExistence type="predicted"/>
<dbReference type="PANTHER" id="PTHR39607">
    <property type="entry name" value="XANTHOCILLIN BIOSYNTHESIS CLUSTER TRANSCRIPTION FACTOR XANC-RELATED"/>
    <property type="match status" value="1"/>
</dbReference>
<accession>A0A166W3I9</accession>
<protein>
    <submittedName>
        <fullName evidence="2">Transcription factor bZIP protein</fullName>
    </submittedName>
</protein>
<dbReference type="CDD" id="cd14688">
    <property type="entry name" value="bZIP_YAP"/>
    <property type="match status" value="1"/>
</dbReference>
<dbReference type="PANTHER" id="PTHR39607:SF1">
    <property type="entry name" value="B-ZIP TRANSCRIPTION FACTOR (EUROFUNG)"/>
    <property type="match status" value="1"/>
</dbReference>